<dbReference type="AlphaFoldDB" id="A0A5S3X4M0"/>
<reference evidence="1 2" key="1">
    <citation type="submission" date="2018-01" db="EMBL/GenBank/DDBJ databases">
        <authorList>
            <person name="Paulsen S."/>
            <person name="Gram L.K."/>
        </authorList>
    </citation>
    <scope>NUCLEOTIDE SEQUENCE [LARGE SCALE GENOMIC DNA]</scope>
    <source>
        <strain evidence="1 2">S2599</strain>
    </source>
</reference>
<evidence type="ECO:0000313" key="2">
    <source>
        <dbReference type="Proteomes" id="UP000306719"/>
    </source>
</evidence>
<gene>
    <name evidence="1" type="ORF">CWB98_01815</name>
</gene>
<dbReference type="OrthoDB" id="7469010at2"/>
<proteinExistence type="predicted"/>
<name>A0A5S3X4M0_9GAMM</name>
<dbReference type="Proteomes" id="UP000306719">
    <property type="component" value="Unassembled WGS sequence"/>
</dbReference>
<accession>A0A5S3X4M0</accession>
<dbReference type="EMBL" id="PNCJ01000005">
    <property type="protein sequence ID" value="TMP39350.1"/>
    <property type="molecule type" value="Genomic_DNA"/>
</dbReference>
<sequence length="108" mass="11818">MEQLSLPTPPKSCVFRLIPNSLVHVSKGNNASKVCDHEGAHREFALELTNVRKGDALALDAFLAKHPGQMGKFVIQDFQSGKSPALERTCYNPNLSFVSLTLALKTSH</sequence>
<evidence type="ECO:0000313" key="1">
    <source>
        <dbReference type="EMBL" id="TMP39350.1"/>
    </source>
</evidence>
<comment type="caution">
    <text evidence="1">The sequence shown here is derived from an EMBL/GenBank/DDBJ whole genome shotgun (WGS) entry which is preliminary data.</text>
</comment>
<protein>
    <submittedName>
        <fullName evidence="1">Uncharacterized protein</fullName>
    </submittedName>
</protein>
<reference evidence="2" key="2">
    <citation type="submission" date="2019-06" db="EMBL/GenBank/DDBJ databases">
        <title>Co-occurence of chitin degradation, pigmentation and bioactivity in marine Pseudoalteromonas.</title>
        <authorList>
            <person name="Sonnenschein E.C."/>
            <person name="Bech P.K."/>
        </authorList>
    </citation>
    <scope>NUCLEOTIDE SEQUENCE [LARGE SCALE GENOMIC DNA]</scope>
    <source>
        <strain evidence="2">S2599</strain>
    </source>
</reference>
<organism evidence="1 2">
    <name type="scientific">Pseudoalteromonas rubra</name>
    <dbReference type="NCBI Taxonomy" id="43658"/>
    <lineage>
        <taxon>Bacteria</taxon>
        <taxon>Pseudomonadati</taxon>
        <taxon>Pseudomonadota</taxon>
        <taxon>Gammaproteobacteria</taxon>
        <taxon>Alteromonadales</taxon>
        <taxon>Pseudoalteromonadaceae</taxon>
        <taxon>Pseudoalteromonas</taxon>
    </lineage>
</organism>
<dbReference type="RefSeq" id="WP_138543267.1">
    <property type="nucleotide sequence ID" value="NZ_PNCJ01000005.1"/>
</dbReference>